<dbReference type="GO" id="GO:0001604">
    <property type="term" value="F:urotensin II receptor activity"/>
    <property type="evidence" value="ECO:0007669"/>
    <property type="project" value="TreeGrafter"/>
</dbReference>
<feature type="transmembrane region" description="Helical" evidence="10">
    <location>
        <begin position="340"/>
        <end position="363"/>
    </location>
</feature>
<protein>
    <recommendedName>
        <fullName evidence="11">G-protein coupled receptors family 1 profile domain-containing protein</fullName>
    </recommendedName>
</protein>
<dbReference type="EMBL" id="CAJNOC010000167">
    <property type="protein sequence ID" value="CAF0721913.1"/>
    <property type="molecule type" value="Genomic_DNA"/>
</dbReference>
<dbReference type="PANTHER" id="PTHR24230:SF161">
    <property type="entry name" value="G-PROTEIN COUPLED RECEPTORS FAMILY 1 PROFILE DOMAIN-CONTAINING PROTEIN"/>
    <property type="match status" value="1"/>
</dbReference>
<evidence type="ECO:0000256" key="6">
    <source>
        <dbReference type="ARBA" id="ARBA00023136"/>
    </source>
</evidence>
<feature type="domain" description="G-protein coupled receptors family 1 profile" evidence="11">
    <location>
        <begin position="4"/>
        <end position="360"/>
    </location>
</feature>
<name>A0A813MT35_9BILA</name>
<dbReference type="GO" id="GO:0007218">
    <property type="term" value="P:neuropeptide signaling pathway"/>
    <property type="evidence" value="ECO:0007669"/>
    <property type="project" value="TreeGrafter"/>
</dbReference>
<dbReference type="AlphaFoldDB" id="A0A813MT35"/>
<evidence type="ECO:0000256" key="5">
    <source>
        <dbReference type="ARBA" id="ARBA00023040"/>
    </source>
</evidence>
<dbReference type="PROSITE" id="PS00237">
    <property type="entry name" value="G_PROTEIN_RECEP_F1_1"/>
    <property type="match status" value="1"/>
</dbReference>
<proteinExistence type="inferred from homology"/>
<organism evidence="12 13">
    <name type="scientific">Brachionus calyciflorus</name>
    <dbReference type="NCBI Taxonomy" id="104777"/>
    <lineage>
        <taxon>Eukaryota</taxon>
        <taxon>Metazoa</taxon>
        <taxon>Spiralia</taxon>
        <taxon>Gnathifera</taxon>
        <taxon>Rotifera</taxon>
        <taxon>Eurotatoria</taxon>
        <taxon>Monogononta</taxon>
        <taxon>Pseudotrocha</taxon>
        <taxon>Ploima</taxon>
        <taxon>Brachionidae</taxon>
        <taxon>Brachionus</taxon>
    </lineage>
</organism>
<comment type="similarity">
    <text evidence="9">Belongs to the G-protein coupled receptor 1 family.</text>
</comment>
<feature type="transmembrane region" description="Helical" evidence="10">
    <location>
        <begin position="42"/>
        <end position="60"/>
    </location>
</feature>
<evidence type="ECO:0000259" key="11">
    <source>
        <dbReference type="PROSITE" id="PS50262"/>
    </source>
</evidence>
<dbReference type="InterPro" id="IPR000276">
    <property type="entry name" value="GPCR_Rhodpsn"/>
</dbReference>
<dbReference type="InterPro" id="IPR017452">
    <property type="entry name" value="GPCR_Rhodpsn_7TM"/>
</dbReference>
<evidence type="ECO:0000256" key="9">
    <source>
        <dbReference type="RuleBase" id="RU000688"/>
    </source>
</evidence>
<keyword evidence="8 9" id="KW-0807">Transducer</keyword>
<keyword evidence="2" id="KW-1003">Cell membrane</keyword>
<reference evidence="12" key="1">
    <citation type="submission" date="2021-02" db="EMBL/GenBank/DDBJ databases">
        <authorList>
            <person name="Nowell W R."/>
        </authorList>
    </citation>
    <scope>NUCLEOTIDE SEQUENCE</scope>
    <source>
        <strain evidence="12">Ploen Becks lab</strain>
    </source>
</reference>
<dbReference type="SUPFAM" id="SSF81321">
    <property type="entry name" value="Family A G protein-coupled receptor-like"/>
    <property type="match status" value="1"/>
</dbReference>
<evidence type="ECO:0000256" key="1">
    <source>
        <dbReference type="ARBA" id="ARBA00004651"/>
    </source>
</evidence>
<feature type="transmembrane region" description="Helical" evidence="10">
    <location>
        <begin position="306"/>
        <end position="328"/>
    </location>
</feature>
<gene>
    <name evidence="12" type="ORF">OXX778_LOCUS2224</name>
</gene>
<evidence type="ECO:0000256" key="10">
    <source>
        <dbReference type="SAM" id="Phobius"/>
    </source>
</evidence>
<feature type="transmembrane region" description="Helical" evidence="10">
    <location>
        <begin position="120"/>
        <end position="137"/>
    </location>
</feature>
<dbReference type="Pfam" id="PF00001">
    <property type="entry name" value="7tm_1"/>
    <property type="match status" value="1"/>
</dbReference>
<dbReference type="GO" id="GO:0005886">
    <property type="term" value="C:plasma membrane"/>
    <property type="evidence" value="ECO:0007669"/>
    <property type="project" value="UniProtKB-SubCell"/>
</dbReference>
<sequence length="379" mass="43379">MNLLNLITIIILYTQLVLCYILNAISLTFIIHSKNFSPINLLIINLAISDILYSSCIPFYVRQFNEGAVSQSQLGCRLSFIFDVTSMLVNVFTVAALTLERYFCLREKKMVENDKSKCSIVFVYILLLWAFAIGFSMPKTLSIVEVYSNETESFVCASLFDQSHEEIYTIAKWIIAFALPYTIIIVFSSLLLKFLKEWSDRSKLLHNASKSANLSKTLHQISLKVSKNGDSKDANSDGALLCEHKTEISKINSSSDQESKTRRVFLSFLIMGKENAKKTKRVESLVLKKNIKEPRSTIIKRRTTRFVLAVVISFLCAWSPLWIFQIVVTFTESQTLFLKLMSNLTLIIVYLGGVINPLLYMILTNNFREFFSELLKKFF</sequence>
<comment type="subcellular location">
    <subcellularLocation>
        <location evidence="1">Cell membrane</location>
        <topology evidence="1">Multi-pass membrane protein</topology>
    </subcellularLocation>
</comment>
<keyword evidence="5 9" id="KW-0297">G-protein coupled receptor</keyword>
<evidence type="ECO:0000256" key="7">
    <source>
        <dbReference type="ARBA" id="ARBA00023170"/>
    </source>
</evidence>
<keyword evidence="13" id="KW-1185">Reference proteome</keyword>
<keyword evidence="3 9" id="KW-0812">Transmembrane</keyword>
<keyword evidence="6 10" id="KW-0472">Membrane</keyword>
<evidence type="ECO:0000256" key="4">
    <source>
        <dbReference type="ARBA" id="ARBA00022989"/>
    </source>
</evidence>
<keyword evidence="7 9" id="KW-0675">Receptor</keyword>
<keyword evidence="4 10" id="KW-1133">Transmembrane helix</keyword>
<dbReference type="Gene3D" id="1.20.1070.10">
    <property type="entry name" value="Rhodopsin 7-helix transmembrane proteins"/>
    <property type="match status" value="1"/>
</dbReference>
<evidence type="ECO:0000256" key="8">
    <source>
        <dbReference type="ARBA" id="ARBA00023224"/>
    </source>
</evidence>
<accession>A0A813MT35</accession>
<dbReference type="Proteomes" id="UP000663879">
    <property type="component" value="Unassembled WGS sequence"/>
</dbReference>
<evidence type="ECO:0000256" key="3">
    <source>
        <dbReference type="ARBA" id="ARBA00022692"/>
    </source>
</evidence>
<evidence type="ECO:0000313" key="12">
    <source>
        <dbReference type="EMBL" id="CAF0721913.1"/>
    </source>
</evidence>
<evidence type="ECO:0000256" key="2">
    <source>
        <dbReference type="ARBA" id="ARBA00022475"/>
    </source>
</evidence>
<feature type="transmembrane region" description="Helical" evidence="10">
    <location>
        <begin position="173"/>
        <end position="195"/>
    </location>
</feature>
<dbReference type="OrthoDB" id="6076970at2759"/>
<dbReference type="PRINTS" id="PR00237">
    <property type="entry name" value="GPCRRHODOPSN"/>
</dbReference>
<feature type="transmembrane region" description="Helical" evidence="10">
    <location>
        <begin position="6"/>
        <end position="30"/>
    </location>
</feature>
<dbReference type="PROSITE" id="PS50262">
    <property type="entry name" value="G_PROTEIN_RECEP_F1_2"/>
    <property type="match status" value="1"/>
</dbReference>
<comment type="caution">
    <text evidence="12">The sequence shown here is derived from an EMBL/GenBank/DDBJ whole genome shotgun (WGS) entry which is preliminary data.</text>
</comment>
<feature type="transmembrane region" description="Helical" evidence="10">
    <location>
        <begin position="80"/>
        <end position="99"/>
    </location>
</feature>
<evidence type="ECO:0000313" key="13">
    <source>
        <dbReference type="Proteomes" id="UP000663879"/>
    </source>
</evidence>
<dbReference type="PANTHER" id="PTHR24230">
    <property type="entry name" value="G-PROTEIN COUPLED RECEPTOR"/>
    <property type="match status" value="1"/>
</dbReference>
<dbReference type="CDD" id="cd00637">
    <property type="entry name" value="7tm_classA_rhodopsin-like"/>
    <property type="match status" value="1"/>
</dbReference>